<evidence type="ECO:0000313" key="9">
    <source>
        <dbReference type="Proteomes" id="UP000001823"/>
    </source>
</evidence>
<dbReference type="Pfam" id="PF01790">
    <property type="entry name" value="LGT"/>
    <property type="match status" value="1"/>
</dbReference>
<comment type="subcellular location">
    <subcellularLocation>
        <location evidence="7">Cell membrane</location>
        <topology evidence="7">Multi-pass membrane protein</topology>
    </subcellularLocation>
</comment>
<evidence type="ECO:0000256" key="6">
    <source>
        <dbReference type="ARBA" id="ARBA00023136"/>
    </source>
</evidence>
<evidence type="ECO:0000256" key="1">
    <source>
        <dbReference type="ARBA" id="ARBA00007150"/>
    </source>
</evidence>
<dbReference type="EC" id="2.5.1.145" evidence="7"/>
<dbReference type="UniPathway" id="UPA00664"/>
<evidence type="ECO:0000256" key="4">
    <source>
        <dbReference type="ARBA" id="ARBA00022692"/>
    </source>
</evidence>
<dbReference type="RefSeq" id="WP_003456764.1">
    <property type="nucleotide sequence ID" value="NC_008261.1"/>
</dbReference>
<dbReference type="EMBL" id="CP000246">
    <property type="protein sequence ID" value="ABG84154.1"/>
    <property type="molecule type" value="Genomic_DNA"/>
</dbReference>
<feature type="transmembrane region" description="Helical" evidence="7">
    <location>
        <begin position="225"/>
        <end position="244"/>
    </location>
</feature>
<feature type="binding site" evidence="7">
    <location>
        <position position="130"/>
    </location>
    <ligand>
        <name>a 1,2-diacyl-sn-glycero-3-phospho-(1'-sn-glycerol)</name>
        <dbReference type="ChEBI" id="CHEBI:64716"/>
    </ligand>
</feature>
<dbReference type="HOGENOM" id="CLU_013386_1_2_9"/>
<dbReference type="HAMAP" id="MF_01147">
    <property type="entry name" value="Lgt"/>
    <property type="match status" value="1"/>
</dbReference>
<comment type="pathway">
    <text evidence="7">Protein modification; lipoprotein biosynthesis (diacylglyceryl transfer).</text>
</comment>
<dbReference type="AlphaFoldDB" id="A0A0H2YSY4"/>
<comment type="catalytic activity">
    <reaction evidence="7">
        <text>L-cysteinyl-[prolipoprotein] + a 1,2-diacyl-sn-glycero-3-phospho-(1'-sn-glycerol) = an S-1,2-diacyl-sn-glyceryl-L-cysteinyl-[prolipoprotein] + sn-glycerol 1-phosphate + H(+)</text>
        <dbReference type="Rhea" id="RHEA:56712"/>
        <dbReference type="Rhea" id="RHEA-COMP:14679"/>
        <dbReference type="Rhea" id="RHEA-COMP:14680"/>
        <dbReference type="ChEBI" id="CHEBI:15378"/>
        <dbReference type="ChEBI" id="CHEBI:29950"/>
        <dbReference type="ChEBI" id="CHEBI:57685"/>
        <dbReference type="ChEBI" id="CHEBI:64716"/>
        <dbReference type="ChEBI" id="CHEBI:140658"/>
        <dbReference type="EC" id="2.5.1.145"/>
    </reaction>
</comment>
<evidence type="ECO:0000313" key="8">
    <source>
        <dbReference type="EMBL" id="ABG84154.1"/>
    </source>
</evidence>
<dbReference type="NCBIfam" id="TIGR00544">
    <property type="entry name" value="lgt"/>
    <property type="match status" value="1"/>
</dbReference>
<dbReference type="KEGG" id="cpf:CPF_2837"/>
<comment type="function">
    <text evidence="7">Catalyzes the transfer of the diacylglyceryl group from phosphatidylglycerol to the sulfhydryl group of the N-terminal cysteine of a prolipoprotein, the first step in the formation of mature lipoproteins.</text>
</comment>
<gene>
    <name evidence="7 8" type="primary">lgt</name>
    <name evidence="8" type="ordered locus">CPF_2837</name>
</gene>
<keyword evidence="3 7" id="KW-0808">Transferase</keyword>
<feature type="transmembrane region" description="Helical" evidence="7">
    <location>
        <begin position="45"/>
        <end position="67"/>
    </location>
</feature>
<sequence length="256" mass="28013">MRIVLGEIFGLKIYSYGFMIGLGIICATLLFLKRGTQRGYNEDKLFNATILTVISGILGGKILYIITEWKTVMQDPSLIFRDFGNGFVIYGAIIGGALGIALCSLKNKWNVLELADLVVPGLALAQGFGRIGCLLAGCCYGAETTSSIGIIFPADSLAPAGIPLYPTQIFSSIFDFALGLFLLWYGNKNKEKGKTMSMYMIIYSIGRFFVEFLRNDPRGSVGSLSTSQFISIFILIGGILLYNINKLKGRKETSEK</sequence>
<keyword evidence="5 7" id="KW-1133">Transmembrane helix</keyword>
<dbReference type="PANTHER" id="PTHR30589:SF0">
    <property type="entry name" value="PHOSPHATIDYLGLYCEROL--PROLIPOPROTEIN DIACYLGLYCERYL TRANSFERASE"/>
    <property type="match status" value="1"/>
</dbReference>
<evidence type="ECO:0000256" key="7">
    <source>
        <dbReference type="HAMAP-Rule" id="MF_01147"/>
    </source>
</evidence>
<keyword evidence="8" id="KW-0328">Glycosyltransferase</keyword>
<feature type="transmembrane region" description="Helical" evidence="7">
    <location>
        <begin position="196"/>
        <end position="213"/>
    </location>
</feature>
<dbReference type="Proteomes" id="UP000001823">
    <property type="component" value="Chromosome"/>
</dbReference>
<dbReference type="PaxDb" id="195103-CPF_2837"/>
<reference evidence="8 9" key="1">
    <citation type="journal article" date="2006" name="Genome Res.">
        <title>Skewed genomic variability in strains of the toxigenic bacterial pathogen, Clostridium perfringens.</title>
        <authorList>
            <person name="Myers G.S."/>
            <person name="Rasko D.A."/>
            <person name="Cheung J.K."/>
            <person name="Ravel J."/>
            <person name="Seshadri R."/>
            <person name="Deboy R.T."/>
            <person name="Ren Q."/>
            <person name="Varga J."/>
            <person name="Awad M.M."/>
            <person name="Brinkac L.M."/>
            <person name="Daugherty S.C."/>
            <person name="Haft D.H."/>
            <person name="Dodson R.J."/>
            <person name="Madupu R."/>
            <person name="Nelson W.C."/>
            <person name="Rosovitz M.J."/>
            <person name="Sullivan S.A."/>
            <person name="Khouri H."/>
            <person name="Dimitrov G.I."/>
            <person name="Watkins K.L."/>
            <person name="Mulligan S."/>
            <person name="Benton J."/>
            <person name="Radune D."/>
            <person name="Fisher D.J."/>
            <person name="Atkins H.S."/>
            <person name="Hiscox T."/>
            <person name="Jost B.H."/>
            <person name="Billington S.J."/>
            <person name="Songer J.G."/>
            <person name="McClane B.A."/>
            <person name="Titball R.W."/>
            <person name="Rood J.I."/>
            <person name="Melville S.B."/>
            <person name="Paulsen I.T."/>
        </authorList>
    </citation>
    <scope>NUCLEOTIDE SEQUENCE [LARGE SCALE GENOMIC DNA]</scope>
    <source>
        <strain evidence="9">ATCC 13124 / DSM 756 / JCM 1290 / NCIMB 6125 / NCTC 8237 / S 107 / Type A</strain>
    </source>
</reference>
<accession>A0A0H2YSY4</accession>
<dbReference type="InterPro" id="IPR001640">
    <property type="entry name" value="Lgt"/>
</dbReference>
<dbReference type="NCBIfam" id="NF000778">
    <property type="entry name" value="PRK00052.3-4"/>
    <property type="match status" value="1"/>
</dbReference>
<feature type="transmembrane region" description="Helical" evidence="7">
    <location>
        <begin position="87"/>
        <end position="105"/>
    </location>
</feature>
<organism evidence="8 9">
    <name type="scientific">Clostridium perfringens (strain ATCC 13124 / DSM 756 / JCM 1290 / NCIMB 6125 / NCTC 8237 / Type A)</name>
    <dbReference type="NCBI Taxonomy" id="195103"/>
    <lineage>
        <taxon>Bacteria</taxon>
        <taxon>Bacillati</taxon>
        <taxon>Bacillota</taxon>
        <taxon>Clostridia</taxon>
        <taxon>Eubacteriales</taxon>
        <taxon>Clostridiaceae</taxon>
        <taxon>Clostridium</taxon>
    </lineage>
</organism>
<dbReference type="PANTHER" id="PTHR30589">
    <property type="entry name" value="PROLIPOPROTEIN DIACYLGLYCERYL TRANSFERASE"/>
    <property type="match status" value="1"/>
</dbReference>
<dbReference type="GO" id="GO:0008961">
    <property type="term" value="F:phosphatidylglycerol-prolipoprotein diacylglyceryl transferase activity"/>
    <property type="evidence" value="ECO:0007669"/>
    <property type="project" value="UniProtKB-UniRule"/>
</dbReference>
<keyword evidence="2 7" id="KW-1003">Cell membrane</keyword>
<name>A0A0H2YSY4_CLOP1</name>
<evidence type="ECO:0000256" key="3">
    <source>
        <dbReference type="ARBA" id="ARBA00022679"/>
    </source>
</evidence>
<feature type="transmembrane region" description="Helical" evidence="7">
    <location>
        <begin position="162"/>
        <end position="184"/>
    </location>
</feature>
<keyword evidence="6 7" id="KW-0472">Membrane</keyword>
<dbReference type="eggNOG" id="COG0682">
    <property type="taxonomic scope" value="Bacteria"/>
</dbReference>
<feature type="transmembrane region" description="Helical" evidence="7">
    <location>
        <begin position="13"/>
        <end position="33"/>
    </location>
</feature>
<dbReference type="STRING" id="195103.CPF_2837"/>
<evidence type="ECO:0000256" key="5">
    <source>
        <dbReference type="ARBA" id="ARBA00022989"/>
    </source>
</evidence>
<keyword evidence="9" id="KW-1185">Reference proteome</keyword>
<keyword evidence="4 7" id="KW-0812">Transmembrane</keyword>
<proteinExistence type="inferred from homology"/>
<evidence type="ECO:0000256" key="2">
    <source>
        <dbReference type="ARBA" id="ARBA00022475"/>
    </source>
</evidence>
<comment type="similarity">
    <text evidence="1 7">Belongs to the Lgt family.</text>
</comment>
<protein>
    <recommendedName>
        <fullName evidence="7">Phosphatidylglycerol--prolipoprotein diacylglyceryl transferase</fullName>
        <ecNumber evidence="7">2.5.1.145</ecNumber>
    </recommendedName>
</protein>
<dbReference type="GO" id="GO:0005886">
    <property type="term" value="C:plasma membrane"/>
    <property type="evidence" value="ECO:0007669"/>
    <property type="project" value="UniProtKB-SubCell"/>
</dbReference>
<dbReference type="GO" id="GO:0042158">
    <property type="term" value="P:lipoprotein biosynthetic process"/>
    <property type="evidence" value="ECO:0007669"/>
    <property type="project" value="UniProtKB-UniRule"/>
</dbReference>